<evidence type="ECO:0000256" key="2">
    <source>
        <dbReference type="ARBA" id="ARBA00002695"/>
    </source>
</evidence>
<dbReference type="InterPro" id="IPR015931">
    <property type="entry name" value="Acnase/IPM_dHydase_lsu_aba_1/3"/>
</dbReference>
<sequence length="466" mass="49721">MARTLAGKVWDAHVVRTAGEEDLLYVDLHLLHEVNTPIAFDGLRAAGRRVRRPDLTLGTEDHLVPTGDLFKRIEEPAMRRQAALLAENCAEFGIEVYRRGDRERGIAHVIGPELGLVHPGMTVVCCDSHTTTMGAFGALAFGIGTSQVEHVLATQTLPMTRPKDMRVTVTGRLADGVTGKDLILALIAQIGTAGGQGHIVEYRGPAIEALSMEARMTVCNMTVEAGSRAGMIAPDDTTLAYLRGRPHAPSGRTWEVEEEHWRGLRSDDDAVFDREVVLDGDRISPFATWGTNPGQGVPLDSAVPHPSSFADPEERAAAERALAYMDLEPGTPMRDIAIDAVFIGSCTNGRIEDMRAAAEVLRGRTVAPGVEVYLVPGSDTVRQQAVDEGLAEVFAAAGVQLRTSGCSLCAAVNEDRLRPGQRAASTNNRNFEGRQGKGARTHVVSPAVAAASAVAGHLAAPADLEA</sequence>
<evidence type="ECO:0000256" key="4">
    <source>
        <dbReference type="ARBA" id="ARBA00022430"/>
    </source>
</evidence>
<dbReference type="InterPro" id="IPR050067">
    <property type="entry name" value="IPM_dehydratase_rel_enz"/>
</dbReference>
<evidence type="ECO:0000256" key="5">
    <source>
        <dbReference type="ARBA" id="ARBA00022485"/>
    </source>
</evidence>
<dbReference type="FunFam" id="3.30.499.10:FF:000007">
    <property type="entry name" value="3-isopropylmalate dehydratase large subunit"/>
    <property type="match status" value="1"/>
</dbReference>
<evidence type="ECO:0000256" key="1">
    <source>
        <dbReference type="ARBA" id="ARBA00000491"/>
    </source>
</evidence>
<evidence type="ECO:0000256" key="11">
    <source>
        <dbReference type="ARBA" id="ARBA00023304"/>
    </source>
</evidence>
<evidence type="ECO:0000256" key="9">
    <source>
        <dbReference type="ARBA" id="ARBA00023014"/>
    </source>
</evidence>
<keyword evidence="10 12" id="KW-0456">Lyase</keyword>
<keyword evidence="4 12" id="KW-0432">Leucine biosynthesis</keyword>
<dbReference type="InterPro" id="IPR036008">
    <property type="entry name" value="Aconitase_4Fe-4S_dom"/>
</dbReference>
<protein>
    <recommendedName>
        <fullName evidence="12">3-isopropylmalate dehydratase large subunit</fullName>
        <ecNumber evidence="12">4.2.1.33</ecNumber>
    </recommendedName>
    <alternativeName>
        <fullName evidence="12">Alpha-IPM isomerase</fullName>
        <shortName evidence="12">IPMI</shortName>
    </alternativeName>
    <alternativeName>
        <fullName evidence="12">Isopropylmalate isomerase</fullName>
    </alternativeName>
</protein>
<keyword evidence="8 12" id="KW-0408">Iron</keyword>
<evidence type="ECO:0000256" key="3">
    <source>
        <dbReference type="ARBA" id="ARBA00004729"/>
    </source>
</evidence>
<dbReference type="PANTHER" id="PTHR43822:SF9">
    <property type="entry name" value="3-ISOPROPYLMALATE DEHYDRATASE"/>
    <property type="match status" value="1"/>
</dbReference>
<evidence type="ECO:0000259" key="13">
    <source>
        <dbReference type="Pfam" id="PF00330"/>
    </source>
</evidence>
<dbReference type="NCBIfam" id="NF009116">
    <property type="entry name" value="PRK12466.1"/>
    <property type="match status" value="1"/>
</dbReference>
<keyword evidence="5 12" id="KW-0004">4Fe-4S</keyword>
<feature type="binding site" evidence="12">
    <location>
        <position position="409"/>
    </location>
    <ligand>
        <name>[4Fe-4S] cluster</name>
        <dbReference type="ChEBI" id="CHEBI:49883"/>
    </ligand>
</feature>
<dbReference type="NCBIfam" id="TIGR00170">
    <property type="entry name" value="leuC"/>
    <property type="match status" value="1"/>
</dbReference>
<dbReference type="OrthoDB" id="9802769at2"/>
<keyword evidence="9 12" id="KW-0411">Iron-sulfur</keyword>
<dbReference type="GO" id="GO:0046872">
    <property type="term" value="F:metal ion binding"/>
    <property type="evidence" value="ECO:0007669"/>
    <property type="project" value="UniProtKB-KW"/>
</dbReference>
<dbReference type="UniPathway" id="UPA00048">
    <property type="reaction ID" value="UER00071"/>
</dbReference>
<dbReference type="SMR" id="A0A5M7BZP7"/>
<dbReference type="RefSeq" id="WP_150066378.1">
    <property type="nucleotide sequence ID" value="NZ_JBEPDJ010000002.1"/>
</dbReference>
<reference evidence="14 15" key="1">
    <citation type="submission" date="2019-09" db="EMBL/GenBank/DDBJ databases">
        <title>Draft genome sequence of the thermophilic Saccharopolyspora hirsuta VKM Ac-666T.</title>
        <authorList>
            <person name="Lobastova T.G."/>
            <person name="Fokina V."/>
            <person name="Bragin E.Y."/>
            <person name="Shtratnikova V.Y."/>
            <person name="Starodumova I.P."/>
            <person name="Tarlachkov S.V."/>
            <person name="Donova M.V."/>
        </authorList>
    </citation>
    <scope>NUCLEOTIDE SEQUENCE [LARGE SCALE GENOMIC DNA]</scope>
    <source>
        <strain evidence="14 15">VKM Ac-666</strain>
    </source>
</reference>
<evidence type="ECO:0000256" key="8">
    <source>
        <dbReference type="ARBA" id="ARBA00023004"/>
    </source>
</evidence>
<feature type="binding site" evidence="12">
    <location>
        <position position="406"/>
    </location>
    <ligand>
        <name>[4Fe-4S] cluster</name>
        <dbReference type="ChEBI" id="CHEBI:49883"/>
    </ligand>
</feature>
<keyword evidence="15" id="KW-1185">Reference proteome</keyword>
<comment type="pathway">
    <text evidence="3 12">Amino-acid biosynthesis; L-leucine biosynthesis; L-leucine from 3-methyl-2-oxobutanoate: step 2/4.</text>
</comment>
<dbReference type="CDD" id="cd01583">
    <property type="entry name" value="IPMI"/>
    <property type="match status" value="1"/>
</dbReference>
<dbReference type="HAMAP" id="MF_01026">
    <property type="entry name" value="LeuC_type1"/>
    <property type="match status" value="1"/>
</dbReference>
<comment type="cofactor">
    <cofactor evidence="12">
        <name>[4Fe-4S] cluster</name>
        <dbReference type="ChEBI" id="CHEBI:49883"/>
    </cofactor>
    <text evidence="12">Binds 1 [4Fe-4S] cluster per subunit.</text>
</comment>
<comment type="catalytic activity">
    <reaction evidence="1 12">
        <text>(2R,3S)-3-isopropylmalate = (2S)-2-isopropylmalate</text>
        <dbReference type="Rhea" id="RHEA:32287"/>
        <dbReference type="ChEBI" id="CHEBI:1178"/>
        <dbReference type="ChEBI" id="CHEBI:35121"/>
        <dbReference type="EC" id="4.2.1.33"/>
    </reaction>
</comment>
<dbReference type="GO" id="GO:0003861">
    <property type="term" value="F:3-isopropylmalate dehydratase activity"/>
    <property type="evidence" value="ECO:0007669"/>
    <property type="project" value="UniProtKB-UniRule"/>
</dbReference>
<evidence type="ECO:0000256" key="6">
    <source>
        <dbReference type="ARBA" id="ARBA00022605"/>
    </source>
</evidence>
<dbReference type="NCBIfam" id="NF004016">
    <property type="entry name" value="PRK05478.1"/>
    <property type="match status" value="1"/>
</dbReference>
<dbReference type="InterPro" id="IPR004430">
    <property type="entry name" value="3-IsopropMal_deHydase_lsu"/>
</dbReference>
<feature type="binding site" evidence="12">
    <location>
        <position position="346"/>
    </location>
    <ligand>
        <name>[4Fe-4S] cluster</name>
        <dbReference type="ChEBI" id="CHEBI:49883"/>
    </ligand>
</feature>
<name>A0A5M7BZP7_SACHI</name>
<comment type="similarity">
    <text evidence="12">Belongs to the aconitase/IPM isomerase family. LeuC type 1 subfamily.</text>
</comment>
<comment type="function">
    <text evidence="2 12">Catalyzes the isomerization between 2-isopropylmalate and 3-isopropylmalate, via the formation of 2-isopropylmaleate.</text>
</comment>
<evidence type="ECO:0000256" key="7">
    <source>
        <dbReference type="ARBA" id="ARBA00022723"/>
    </source>
</evidence>
<dbReference type="InterPro" id="IPR001030">
    <property type="entry name" value="Acoase/IPM_deHydtase_lsu_aba"/>
</dbReference>
<comment type="subunit">
    <text evidence="12">Heterodimer of LeuC and LeuD.</text>
</comment>
<dbReference type="Gene3D" id="3.30.499.10">
    <property type="entry name" value="Aconitase, domain 3"/>
    <property type="match status" value="2"/>
</dbReference>
<feature type="domain" description="Aconitase/3-isopropylmalate dehydratase large subunit alpha/beta/alpha" evidence="13">
    <location>
        <begin position="8"/>
        <end position="456"/>
    </location>
</feature>
<gene>
    <name evidence="12 14" type="primary">leuC</name>
    <name evidence="14" type="ORF">F1721_10370</name>
</gene>
<evidence type="ECO:0000256" key="12">
    <source>
        <dbReference type="HAMAP-Rule" id="MF_01026"/>
    </source>
</evidence>
<organism evidence="14 15">
    <name type="scientific">Saccharopolyspora hirsuta</name>
    <dbReference type="NCBI Taxonomy" id="1837"/>
    <lineage>
        <taxon>Bacteria</taxon>
        <taxon>Bacillati</taxon>
        <taxon>Actinomycetota</taxon>
        <taxon>Actinomycetes</taxon>
        <taxon>Pseudonocardiales</taxon>
        <taxon>Pseudonocardiaceae</taxon>
        <taxon>Saccharopolyspora</taxon>
    </lineage>
</organism>
<keyword evidence="11 12" id="KW-0100">Branched-chain amino acid biosynthesis</keyword>
<evidence type="ECO:0000313" key="14">
    <source>
        <dbReference type="EMBL" id="KAA5835182.1"/>
    </source>
</evidence>
<accession>A0A5M7BZP7</accession>
<dbReference type="PROSITE" id="PS00450">
    <property type="entry name" value="ACONITASE_1"/>
    <property type="match status" value="1"/>
</dbReference>
<dbReference type="EMBL" id="VWPH01000004">
    <property type="protein sequence ID" value="KAA5835182.1"/>
    <property type="molecule type" value="Genomic_DNA"/>
</dbReference>
<dbReference type="InterPro" id="IPR018136">
    <property type="entry name" value="Aconitase_4Fe-4S_BS"/>
</dbReference>
<dbReference type="GO" id="GO:0051539">
    <property type="term" value="F:4 iron, 4 sulfur cluster binding"/>
    <property type="evidence" value="ECO:0007669"/>
    <property type="project" value="UniProtKB-KW"/>
</dbReference>
<evidence type="ECO:0000313" key="15">
    <source>
        <dbReference type="Proteomes" id="UP000323946"/>
    </source>
</evidence>
<comment type="caution">
    <text evidence="14">The sequence shown here is derived from an EMBL/GenBank/DDBJ whole genome shotgun (WGS) entry which is preliminary data.</text>
</comment>
<evidence type="ECO:0000256" key="10">
    <source>
        <dbReference type="ARBA" id="ARBA00023239"/>
    </source>
</evidence>
<dbReference type="AlphaFoldDB" id="A0A5M7BZP7"/>
<dbReference type="PANTHER" id="PTHR43822">
    <property type="entry name" value="HOMOACONITASE, MITOCHONDRIAL-RELATED"/>
    <property type="match status" value="1"/>
</dbReference>
<keyword evidence="6 12" id="KW-0028">Amino-acid biosynthesis</keyword>
<proteinExistence type="inferred from homology"/>
<dbReference type="GO" id="GO:0009098">
    <property type="term" value="P:L-leucine biosynthetic process"/>
    <property type="evidence" value="ECO:0007669"/>
    <property type="project" value="UniProtKB-UniRule"/>
</dbReference>
<dbReference type="EC" id="4.2.1.33" evidence="12"/>
<dbReference type="UniPathway" id="UPA00946"/>
<dbReference type="Proteomes" id="UP000323946">
    <property type="component" value="Unassembled WGS sequence"/>
</dbReference>
<keyword evidence="7 12" id="KW-0479">Metal-binding</keyword>
<dbReference type="PRINTS" id="PR00415">
    <property type="entry name" value="ACONITASE"/>
</dbReference>
<dbReference type="Pfam" id="PF00330">
    <property type="entry name" value="Aconitase"/>
    <property type="match status" value="1"/>
</dbReference>
<dbReference type="InterPro" id="IPR033941">
    <property type="entry name" value="IPMI_cat"/>
</dbReference>
<dbReference type="SUPFAM" id="SSF53732">
    <property type="entry name" value="Aconitase iron-sulfur domain"/>
    <property type="match status" value="1"/>
</dbReference>